<dbReference type="PANTHER" id="PTHR30069">
    <property type="entry name" value="TONB-DEPENDENT OUTER MEMBRANE RECEPTOR"/>
    <property type="match status" value="1"/>
</dbReference>
<evidence type="ECO:0000256" key="7">
    <source>
        <dbReference type="ARBA" id="ARBA00023136"/>
    </source>
</evidence>
<evidence type="ECO:0000259" key="14">
    <source>
        <dbReference type="Pfam" id="PF07715"/>
    </source>
</evidence>
<evidence type="ECO:0000256" key="11">
    <source>
        <dbReference type="RuleBase" id="RU003357"/>
    </source>
</evidence>
<dbReference type="Gene3D" id="2.170.130.10">
    <property type="entry name" value="TonB-dependent receptor, plug domain"/>
    <property type="match status" value="1"/>
</dbReference>
<dbReference type="PROSITE" id="PS52016">
    <property type="entry name" value="TONB_DEPENDENT_REC_3"/>
    <property type="match status" value="1"/>
</dbReference>
<organism evidence="15 16">
    <name type="scientific">Mesopusillimonas faecipullorum</name>
    <dbReference type="NCBI Taxonomy" id="2755040"/>
    <lineage>
        <taxon>Bacteria</taxon>
        <taxon>Pseudomonadati</taxon>
        <taxon>Pseudomonadota</taxon>
        <taxon>Betaproteobacteria</taxon>
        <taxon>Burkholderiales</taxon>
        <taxon>Alcaligenaceae</taxon>
        <taxon>Mesopusillimonas</taxon>
    </lineage>
</organism>
<keyword evidence="8 15" id="KW-0675">Receptor</keyword>
<reference evidence="15 16" key="1">
    <citation type="submission" date="2020-07" db="EMBL/GenBank/DDBJ databases">
        <title>Pusillimonas sp. nov., isolated from poultry manure in Taiwan.</title>
        <authorList>
            <person name="Lin S.-Y."/>
            <person name="Tang Y.-S."/>
            <person name="Young C.-C."/>
        </authorList>
    </citation>
    <scope>NUCLEOTIDE SEQUENCE [LARGE SCALE GENOMIC DNA]</scope>
    <source>
        <strain evidence="15 16">CC-YST705</strain>
    </source>
</reference>
<comment type="subcellular location">
    <subcellularLocation>
        <location evidence="1 10">Cell outer membrane</location>
        <topology evidence="1 10">Multi-pass membrane protein</topology>
    </subcellularLocation>
</comment>
<evidence type="ECO:0000313" key="15">
    <source>
        <dbReference type="EMBL" id="MCB5364233.1"/>
    </source>
</evidence>
<dbReference type="Gene3D" id="2.40.170.20">
    <property type="entry name" value="TonB-dependent receptor, beta-barrel domain"/>
    <property type="match status" value="1"/>
</dbReference>
<feature type="domain" description="TonB-dependent receptor plug" evidence="14">
    <location>
        <begin position="37"/>
        <end position="138"/>
    </location>
</feature>
<evidence type="ECO:0000256" key="4">
    <source>
        <dbReference type="ARBA" id="ARBA00022452"/>
    </source>
</evidence>
<dbReference type="InterPro" id="IPR039426">
    <property type="entry name" value="TonB-dep_rcpt-like"/>
</dbReference>
<dbReference type="InterPro" id="IPR036942">
    <property type="entry name" value="Beta-barrel_TonB_sf"/>
</dbReference>
<dbReference type="InterPro" id="IPR000531">
    <property type="entry name" value="Beta-barrel_TonB"/>
</dbReference>
<keyword evidence="6 11" id="KW-0798">TonB box</keyword>
<evidence type="ECO:0000256" key="1">
    <source>
        <dbReference type="ARBA" id="ARBA00004571"/>
    </source>
</evidence>
<protein>
    <submittedName>
        <fullName evidence="15">TonB-dependent receptor</fullName>
    </submittedName>
</protein>
<gene>
    <name evidence="15" type="ORF">H0484_10790</name>
</gene>
<feature type="domain" description="TonB-dependent receptor-like beta-barrel" evidence="13">
    <location>
        <begin position="235"/>
        <end position="651"/>
    </location>
</feature>
<evidence type="ECO:0000313" key="16">
    <source>
        <dbReference type="Proteomes" id="UP000776983"/>
    </source>
</evidence>
<comment type="caution">
    <text evidence="15">The sequence shown here is derived from an EMBL/GenBank/DDBJ whole genome shotgun (WGS) entry which is preliminary data.</text>
</comment>
<accession>A0ABS8CDX4</accession>
<dbReference type="InterPro" id="IPR037066">
    <property type="entry name" value="Plug_dom_sf"/>
</dbReference>
<keyword evidence="5 10" id="KW-0812">Transmembrane</keyword>
<evidence type="ECO:0000256" key="9">
    <source>
        <dbReference type="ARBA" id="ARBA00023237"/>
    </source>
</evidence>
<comment type="similarity">
    <text evidence="2 10 11">Belongs to the TonB-dependent receptor family.</text>
</comment>
<keyword evidence="7 10" id="KW-0472">Membrane</keyword>
<keyword evidence="4 10" id="KW-1134">Transmembrane beta strand</keyword>
<proteinExistence type="inferred from homology"/>
<evidence type="ECO:0000256" key="2">
    <source>
        <dbReference type="ARBA" id="ARBA00009810"/>
    </source>
</evidence>
<feature type="region of interest" description="Disordered" evidence="12">
    <location>
        <begin position="264"/>
        <end position="296"/>
    </location>
</feature>
<dbReference type="InterPro" id="IPR012910">
    <property type="entry name" value="Plug_dom"/>
</dbReference>
<dbReference type="PANTHER" id="PTHR30069:SF40">
    <property type="entry name" value="TONB-DEPENDENT RECEPTOR NMB0964-RELATED"/>
    <property type="match status" value="1"/>
</dbReference>
<dbReference type="EMBL" id="JACDXW010000005">
    <property type="protein sequence ID" value="MCB5364233.1"/>
    <property type="molecule type" value="Genomic_DNA"/>
</dbReference>
<dbReference type="Pfam" id="PF00593">
    <property type="entry name" value="TonB_dep_Rec_b-barrel"/>
    <property type="match status" value="1"/>
</dbReference>
<keyword evidence="9 10" id="KW-0998">Cell outer membrane</keyword>
<evidence type="ECO:0000256" key="12">
    <source>
        <dbReference type="SAM" id="MobiDB-lite"/>
    </source>
</evidence>
<evidence type="ECO:0000259" key="13">
    <source>
        <dbReference type="Pfam" id="PF00593"/>
    </source>
</evidence>
<sequence>MTYAALSQAQTPLARIEQLESVTVSADPFGQSVEGMSAPAEVLAGDALIMRRQGTLGDTLNGLTGVHADTFGGGASRPVVRGQTSPRVLTLTDGSEVMDASAISPDHAVDVEPMLTQRLEVLRGPATLLYGGGAIGGVVNVIDDKIPTQVPEQGYQGSVDLRGTTGSNTREGAFALTAGEGNFAVHIEGLKRRSDDYRVPDWSTSRLAGSYEDTSRGSLGLSWVGSRGFLGVAYTQTDRKYGLPGHTHDYEGCHPHGSHLHCSGHDDHDHGHDDHDDHGGHDDHGHGHDHAHDEHGVPWVEARSKRVDIRGEYRQPVAGIERVRLRGGWTDYRHDEIEAGEVGTTFKNRGYDMRLEAEHERWGNWRGVAGLQVARSDLSAVGVEAFLPKTRTQSTGIFLLETYQLNEDWRFELGARHDWKSVNPENGQPKADFSAYSFSGAAIWNLTPAHSLSLSLSHSHRLPNAQELYANGVHLATNTYERGDPNLGKETSNNVDLTLRKHAGDLTFSVGVFHNRVKSYIYAQTVDQFEDFRLIDYRQHDAQFTGLEGQLDYAFNRNLTLGVFGDMVRGKLTGGEGNLPRIPAGRAGLRGKYTWQRWAADIELYRVFRQERIAAYEQETPGYNMMNLGVSYLGSLEGGTDYMVYLRATNLFDQRAMNHASFLATTAPLPGRRVTLGVRLDF</sequence>
<evidence type="ECO:0000256" key="3">
    <source>
        <dbReference type="ARBA" id="ARBA00022448"/>
    </source>
</evidence>
<dbReference type="Pfam" id="PF07715">
    <property type="entry name" value="Plug"/>
    <property type="match status" value="1"/>
</dbReference>
<name>A0ABS8CDX4_9BURK</name>
<evidence type="ECO:0000256" key="6">
    <source>
        <dbReference type="ARBA" id="ARBA00023077"/>
    </source>
</evidence>
<keyword evidence="3 10" id="KW-0813">Transport</keyword>
<dbReference type="Proteomes" id="UP000776983">
    <property type="component" value="Unassembled WGS sequence"/>
</dbReference>
<evidence type="ECO:0000256" key="5">
    <source>
        <dbReference type="ARBA" id="ARBA00022692"/>
    </source>
</evidence>
<dbReference type="SUPFAM" id="SSF56935">
    <property type="entry name" value="Porins"/>
    <property type="match status" value="1"/>
</dbReference>
<keyword evidence="16" id="KW-1185">Reference proteome</keyword>
<evidence type="ECO:0000256" key="8">
    <source>
        <dbReference type="ARBA" id="ARBA00023170"/>
    </source>
</evidence>
<evidence type="ECO:0000256" key="10">
    <source>
        <dbReference type="PROSITE-ProRule" id="PRU01360"/>
    </source>
</evidence>